<dbReference type="GO" id="GO:0016491">
    <property type="term" value="F:oxidoreductase activity"/>
    <property type="evidence" value="ECO:0007669"/>
    <property type="project" value="UniProtKB-KW"/>
</dbReference>
<organism evidence="5 6">
    <name type="scientific">Pycnococcus provasolii</name>
    <dbReference type="NCBI Taxonomy" id="41880"/>
    <lineage>
        <taxon>Eukaryota</taxon>
        <taxon>Viridiplantae</taxon>
        <taxon>Chlorophyta</taxon>
        <taxon>Pseudoscourfieldiophyceae</taxon>
        <taxon>Pseudoscourfieldiales</taxon>
        <taxon>Pycnococcaceae</taxon>
        <taxon>Pycnococcus</taxon>
    </lineage>
</organism>
<dbReference type="EMBL" id="BNJQ01000004">
    <property type="protein sequence ID" value="GHP02966.1"/>
    <property type="molecule type" value="Genomic_DNA"/>
</dbReference>
<dbReference type="InterPro" id="IPR002347">
    <property type="entry name" value="SDR_fam"/>
</dbReference>
<dbReference type="PRINTS" id="PR00080">
    <property type="entry name" value="SDRFAMILY"/>
</dbReference>
<accession>A0A830H6W5</accession>
<protein>
    <recommendedName>
        <fullName evidence="7">Protochlorophyllide reductase</fullName>
    </recommendedName>
</protein>
<evidence type="ECO:0000256" key="4">
    <source>
        <dbReference type="SAM" id="SignalP"/>
    </source>
</evidence>
<dbReference type="PRINTS" id="PR00081">
    <property type="entry name" value="GDHRDH"/>
</dbReference>
<dbReference type="InterPro" id="IPR036291">
    <property type="entry name" value="NAD(P)-bd_dom_sf"/>
</dbReference>
<comment type="similarity">
    <text evidence="1 3">Belongs to the short-chain dehydrogenases/reductases (SDR) family.</text>
</comment>
<evidence type="ECO:0008006" key="7">
    <source>
        <dbReference type="Google" id="ProtNLM"/>
    </source>
</evidence>
<name>A0A830H6W5_9CHLO</name>
<evidence type="ECO:0000313" key="6">
    <source>
        <dbReference type="Proteomes" id="UP000660262"/>
    </source>
</evidence>
<gene>
    <name evidence="5" type="ORF">PPROV_000172100</name>
</gene>
<dbReference type="Pfam" id="PF00106">
    <property type="entry name" value="adh_short"/>
    <property type="match status" value="1"/>
</dbReference>
<evidence type="ECO:0000256" key="1">
    <source>
        <dbReference type="ARBA" id="ARBA00006484"/>
    </source>
</evidence>
<dbReference type="Proteomes" id="UP000660262">
    <property type="component" value="Unassembled WGS sequence"/>
</dbReference>
<dbReference type="PANTHER" id="PTHR24320:SF283">
    <property type="entry name" value="RETINOL DEHYDROGENASE 11"/>
    <property type="match status" value="1"/>
</dbReference>
<reference evidence="5" key="1">
    <citation type="submission" date="2020-10" db="EMBL/GenBank/DDBJ databases">
        <title>Unveiling of a novel bifunctional photoreceptor, Dualchrome1, isolated from a cosmopolitan green alga.</title>
        <authorList>
            <person name="Suzuki S."/>
            <person name="Kawachi M."/>
        </authorList>
    </citation>
    <scope>NUCLEOTIDE SEQUENCE</scope>
    <source>
        <strain evidence="5">NIES 2893</strain>
    </source>
</reference>
<keyword evidence="2" id="KW-0560">Oxidoreductase</keyword>
<sequence>MMSRRKYVAALASLAAVNLSAGDLSAAYAAQASSAGKKVVLITGASPGGLGYATAEALAAEYGFEVVMSCRTVEKSAEAARTLLESRPALNVRAAEMPLELSDLGTVSAFAKAWKGPLDCLVCNAGIMAAPYGTTKQNHEMHYGVNHLGHFALTNQLLPVLRNGNEPKVVSVSSAASFLGIDVDDLEWQKRKYEKWGAYGASKAANVLFTDSLATREQAAGSPVKAFSCHPGVVNTNLARYILPDSMQEKKRQDEVGSQRTGKLFGMRTVEDGARCQTDLAANGGNANGDFYIDFNKPYRGAGMKWRTDSNADKLWQTSVASCEEVGIKI</sequence>
<proteinExistence type="inferred from homology"/>
<dbReference type="SUPFAM" id="SSF51735">
    <property type="entry name" value="NAD(P)-binding Rossmann-fold domains"/>
    <property type="match status" value="1"/>
</dbReference>
<dbReference type="PANTHER" id="PTHR24320">
    <property type="entry name" value="RETINOL DEHYDROGENASE"/>
    <property type="match status" value="1"/>
</dbReference>
<keyword evidence="6" id="KW-1185">Reference proteome</keyword>
<evidence type="ECO:0000256" key="3">
    <source>
        <dbReference type="RuleBase" id="RU000363"/>
    </source>
</evidence>
<dbReference type="OrthoDB" id="191139at2759"/>
<feature type="chain" id="PRO_5032577226" description="Protochlorophyllide reductase" evidence="4">
    <location>
        <begin position="23"/>
        <end position="330"/>
    </location>
</feature>
<dbReference type="Gene3D" id="3.40.50.720">
    <property type="entry name" value="NAD(P)-binding Rossmann-like Domain"/>
    <property type="match status" value="1"/>
</dbReference>
<keyword evidence="4" id="KW-0732">Signal</keyword>
<evidence type="ECO:0000313" key="5">
    <source>
        <dbReference type="EMBL" id="GHP02966.1"/>
    </source>
</evidence>
<feature type="signal peptide" evidence="4">
    <location>
        <begin position="1"/>
        <end position="22"/>
    </location>
</feature>
<dbReference type="AlphaFoldDB" id="A0A830H6W5"/>
<evidence type="ECO:0000256" key="2">
    <source>
        <dbReference type="ARBA" id="ARBA00023002"/>
    </source>
</evidence>
<comment type="caution">
    <text evidence="5">The sequence shown here is derived from an EMBL/GenBank/DDBJ whole genome shotgun (WGS) entry which is preliminary data.</text>
</comment>